<keyword evidence="6 7" id="KW-0804">Transcription</keyword>
<dbReference type="GO" id="GO:0003700">
    <property type="term" value="F:DNA-binding transcription factor activity"/>
    <property type="evidence" value="ECO:0007669"/>
    <property type="project" value="UniProtKB-UniRule"/>
</dbReference>
<comment type="subunit">
    <text evidence="7">Forms oligomers.</text>
</comment>
<evidence type="ECO:0000256" key="1">
    <source>
        <dbReference type="ARBA" id="ARBA00013860"/>
    </source>
</evidence>
<dbReference type="GO" id="GO:0009295">
    <property type="term" value="C:nucleoid"/>
    <property type="evidence" value="ECO:0007669"/>
    <property type="project" value="UniProtKB-SubCell"/>
</dbReference>
<protein>
    <recommendedName>
        <fullName evidence="1 7">Transcriptional regulator MraZ</fullName>
    </recommendedName>
</protein>
<dbReference type="EMBL" id="MGHF01000030">
    <property type="protein sequence ID" value="OGM61963.1"/>
    <property type="molecule type" value="Genomic_DNA"/>
</dbReference>
<keyword evidence="2 7" id="KW-0963">Cytoplasm</keyword>
<dbReference type="InterPro" id="IPR020603">
    <property type="entry name" value="MraZ_dom"/>
</dbReference>
<dbReference type="Gene3D" id="3.40.1550.20">
    <property type="entry name" value="Transcriptional regulator MraZ domain"/>
    <property type="match status" value="1"/>
</dbReference>
<evidence type="ECO:0000256" key="3">
    <source>
        <dbReference type="ARBA" id="ARBA00022737"/>
    </source>
</evidence>
<evidence type="ECO:0000256" key="2">
    <source>
        <dbReference type="ARBA" id="ARBA00022490"/>
    </source>
</evidence>
<dbReference type="InterPro" id="IPR007159">
    <property type="entry name" value="SpoVT-AbrB_dom"/>
</dbReference>
<dbReference type="CDD" id="cd16321">
    <property type="entry name" value="MraZ_C"/>
    <property type="match status" value="1"/>
</dbReference>
<dbReference type="STRING" id="1802519.A2961_02770"/>
<dbReference type="PANTHER" id="PTHR34701">
    <property type="entry name" value="TRANSCRIPTIONAL REGULATOR MRAZ"/>
    <property type="match status" value="1"/>
</dbReference>
<dbReference type="Proteomes" id="UP000177082">
    <property type="component" value="Unassembled WGS sequence"/>
</dbReference>
<sequence>MLLGQYQSTIGEKRRVAIPKKFVRELGNKVILAKWYESCLVLVGEERWQEFMGKLTARIDIITSPVRDTERFILGSAYESQPDSQGRIVIPESLSSFAGLKKDVVFLGLGGRVEIWDRLEWMKKEKAISKEASLLLDKLSEVKIKEDRKEV</sequence>
<comment type="subcellular location">
    <subcellularLocation>
        <location evidence="7">Cytoplasm</location>
        <location evidence="7">Nucleoid</location>
    </subcellularLocation>
</comment>
<dbReference type="PROSITE" id="PS51740">
    <property type="entry name" value="SPOVT_ABRB"/>
    <property type="match status" value="2"/>
</dbReference>
<dbReference type="GO" id="GO:0005737">
    <property type="term" value="C:cytoplasm"/>
    <property type="evidence" value="ECO:0007669"/>
    <property type="project" value="UniProtKB-UniRule"/>
</dbReference>
<comment type="similarity">
    <text evidence="7">Belongs to the MraZ family.</text>
</comment>
<dbReference type="GO" id="GO:0000976">
    <property type="term" value="F:transcription cis-regulatory region binding"/>
    <property type="evidence" value="ECO:0007669"/>
    <property type="project" value="TreeGrafter"/>
</dbReference>
<gene>
    <name evidence="7" type="primary">mraZ</name>
    <name evidence="9" type="ORF">A2961_02770</name>
</gene>
<name>A0A1F8BD69_9BACT</name>
<feature type="domain" description="SpoVT-AbrB" evidence="8">
    <location>
        <begin position="77"/>
        <end position="120"/>
    </location>
</feature>
<evidence type="ECO:0000256" key="7">
    <source>
        <dbReference type="HAMAP-Rule" id="MF_01008"/>
    </source>
</evidence>
<dbReference type="InterPro" id="IPR038619">
    <property type="entry name" value="MraZ_sf"/>
</dbReference>
<dbReference type="CDD" id="cd16320">
    <property type="entry name" value="MraZ_N"/>
    <property type="match status" value="1"/>
</dbReference>
<dbReference type="InterPro" id="IPR037914">
    <property type="entry name" value="SpoVT-AbrB_sf"/>
</dbReference>
<dbReference type="InterPro" id="IPR003444">
    <property type="entry name" value="MraZ"/>
</dbReference>
<dbReference type="InterPro" id="IPR035642">
    <property type="entry name" value="MraZ_N"/>
</dbReference>
<proteinExistence type="inferred from homology"/>
<dbReference type="Pfam" id="PF02381">
    <property type="entry name" value="MraZ"/>
    <property type="match status" value="2"/>
</dbReference>
<accession>A0A1F8BD69</accession>
<organism evidence="9 10">
    <name type="scientific">Candidatus Woesebacteria bacterium RIFCSPLOWO2_01_FULL_39_21</name>
    <dbReference type="NCBI Taxonomy" id="1802519"/>
    <lineage>
        <taxon>Bacteria</taxon>
        <taxon>Candidatus Woeseibacteriota</taxon>
    </lineage>
</organism>
<dbReference type="SUPFAM" id="SSF89447">
    <property type="entry name" value="AbrB/MazE/MraZ-like"/>
    <property type="match status" value="1"/>
</dbReference>
<keyword evidence="5 7" id="KW-0238">DNA-binding</keyword>
<dbReference type="HAMAP" id="MF_01008">
    <property type="entry name" value="MraZ"/>
    <property type="match status" value="1"/>
</dbReference>
<keyword evidence="3" id="KW-0677">Repeat</keyword>
<dbReference type="InterPro" id="IPR035644">
    <property type="entry name" value="MraZ_C"/>
</dbReference>
<evidence type="ECO:0000256" key="4">
    <source>
        <dbReference type="ARBA" id="ARBA00023015"/>
    </source>
</evidence>
<evidence type="ECO:0000313" key="10">
    <source>
        <dbReference type="Proteomes" id="UP000177082"/>
    </source>
</evidence>
<dbReference type="AlphaFoldDB" id="A0A1F8BD69"/>
<reference evidence="9 10" key="1">
    <citation type="journal article" date="2016" name="Nat. Commun.">
        <title>Thousands of microbial genomes shed light on interconnected biogeochemical processes in an aquifer system.</title>
        <authorList>
            <person name="Anantharaman K."/>
            <person name="Brown C.T."/>
            <person name="Hug L.A."/>
            <person name="Sharon I."/>
            <person name="Castelle C.J."/>
            <person name="Probst A.J."/>
            <person name="Thomas B.C."/>
            <person name="Singh A."/>
            <person name="Wilkins M.J."/>
            <person name="Karaoz U."/>
            <person name="Brodie E.L."/>
            <person name="Williams K.H."/>
            <person name="Hubbard S.S."/>
            <person name="Banfield J.F."/>
        </authorList>
    </citation>
    <scope>NUCLEOTIDE SEQUENCE [LARGE SCALE GENOMIC DNA]</scope>
</reference>
<dbReference type="PANTHER" id="PTHR34701:SF1">
    <property type="entry name" value="TRANSCRIPTIONAL REGULATOR MRAZ"/>
    <property type="match status" value="1"/>
</dbReference>
<evidence type="ECO:0000313" key="9">
    <source>
        <dbReference type="EMBL" id="OGM61963.1"/>
    </source>
</evidence>
<keyword evidence="4 7" id="KW-0805">Transcription regulation</keyword>
<dbReference type="GO" id="GO:2000143">
    <property type="term" value="P:negative regulation of DNA-templated transcription initiation"/>
    <property type="evidence" value="ECO:0007669"/>
    <property type="project" value="TreeGrafter"/>
</dbReference>
<evidence type="ECO:0000256" key="5">
    <source>
        <dbReference type="ARBA" id="ARBA00023125"/>
    </source>
</evidence>
<evidence type="ECO:0000259" key="8">
    <source>
        <dbReference type="PROSITE" id="PS51740"/>
    </source>
</evidence>
<evidence type="ECO:0000256" key="6">
    <source>
        <dbReference type="ARBA" id="ARBA00023163"/>
    </source>
</evidence>
<feature type="domain" description="SpoVT-AbrB" evidence="8">
    <location>
        <begin position="5"/>
        <end position="47"/>
    </location>
</feature>
<comment type="caution">
    <text evidence="9">The sequence shown here is derived from an EMBL/GenBank/DDBJ whole genome shotgun (WGS) entry which is preliminary data.</text>
</comment>